<reference evidence="2 3" key="1">
    <citation type="submission" date="2015-05" db="EMBL/GenBank/DDBJ databases">
        <title>Distinctive expansion of gene families associated with plant cell wall degradation and secondary metabolism in the genomes of grapevine trunk pathogens.</title>
        <authorList>
            <person name="Lawrence D.P."/>
            <person name="Travadon R."/>
            <person name="Rolshausen P.E."/>
            <person name="Baumgartner K."/>
        </authorList>
    </citation>
    <scope>NUCLEOTIDE SEQUENCE [LARGE SCALE GENOMIC DNA]</scope>
    <source>
        <strain evidence="2">UCRPC4</strain>
    </source>
</reference>
<sequence length="212" mass="23323">MTNSHTEQQPSYFPDTNRPNYLLTPYSFTTAQVHGLITPISQPCYGEPFNHEALSTLDDPVCPYPDPYAFLDEFRAETNPEYSAAYSPSSTAPYPTVSYSPFETSNQHQHDQQTYTSQQFATTAPPSPSQEDNDSNNKSSPVAHVSKVATAEELVGMGIYDPPTPAAASYLFGGQGQYTGKGLKLEETFEPSLIEDDEDGEGEHDEEYADAL</sequence>
<gene>
    <name evidence="2" type="ORF">UCRPC4_g00764</name>
</gene>
<comment type="caution">
    <text evidence="2">The sequence shown here is derived from an EMBL/GenBank/DDBJ whole genome shotgun (WGS) entry which is preliminary data.</text>
</comment>
<reference evidence="2 3" key="2">
    <citation type="submission" date="2015-05" db="EMBL/GenBank/DDBJ databases">
        <authorList>
            <person name="Morales-Cruz A."/>
            <person name="Amrine K.C."/>
            <person name="Cantu D."/>
        </authorList>
    </citation>
    <scope>NUCLEOTIDE SEQUENCE [LARGE SCALE GENOMIC DNA]</scope>
    <source>
        <strain evidence="2">UCRPC4</strain>
    </source>
</reference>
<name>A0A0G2HHM7_PHACM</name>
<feature type="region of interest" description="Disordered" evidence="1">
    <location>
        <begin position="186"/>
        <end position="212"/>
    </location>
</feature>
<feature type="region of interest" description="Disordered" evidence="1">
    <location>
        <begin position="97"/>
        <end position="143"/>
    </location>
</feature>
<evidence type="ECO:0000256" key="1">
    <source>
        <dbReference type="SAM" id="MobiDB-lite"/>
    </source>
</evidence>
<dbReference type="Proteomes" id="UP000053317">
    <property type="component" value="Unassembled WGS sequence"/>
</dbReference>
<dbReference type="OrthoDB" id="5378435at2759"/>
<keyword evidence="3" id="KW-1185">Reference proteome</keyword>
<organism evidence="2 3">
    <name type="scientific">Phaeomoniella chlamydospora</name>
    <name type="common">Phaeoacremonium chlamydosporum</name>
    <dbReference type="NCBI Taxonomy" id="158046"/>
    <lineage>
        <taxon>Eukaryota</taxon>
        <taxon>Fungi</taxon>
        <taxon>Dikarya</taxon>
        <taxon>Ascomycota</taxon>
        <taxon>Pezizomycotina</taxon>
        <taxon>Eurotiomycetes</taxon>
        <taxon>Chaetothyriomycetidae</taxon>
        <taxon>Phaeomoniellales</taxon>
        <taxon>Phaeomoniellaceae</taxon>
        <taxon>Phaeomoniella</taxon>
    </lineage>
</organism>
<evidence type="ECO:0000313" key="2">
    <source>
        <dbReference type="EMBL" id="KKY27920.1"/>
    </source>
</evidence>
<evidence type="ECO:0000313" key="3">
    <source>
        <dbReference type="Proteomes" id="UP000053317"/>
    </source>
</evidence>
<feature type="compositionally biased region" description="Polar residues" evidence="1">
    <location>
        <begin position="102"/>
        <end position="124"/>
    </location>
</feature>
<feature type="compositionally biased region" description="Acidic residues" evidence="1">
    <location>
        <begin position="193"/>
        <end position="212"/>
    </location>
</feature>
<dbReference type="EMBL" id="LCWF01000019">
    <property type="protein sequence ID" value="KKY27920.1"/>
    <property type="molecule type" value="Genomic_DNA"/>
</dbReference>
<protein>
    <submittedName>
        <fullName evidence="2">Uncharacterized protein</fullName>
    </submittedName>
</protein>
<accession>A0A0G2HHM7</accession>
<dbReference type="AlphaFoldDB" id="A0A0G2HHM7"/>
<proteinExistence type="predicted"/>